<accession>A0A1V6QXI5</accession>
<protein>
    <submittedName>
        <fullName evidence="1">Uncharacterized protein</fullName>
    </submittedName>
</protein>
<dbReference type="AlphaFoldDB" id="A0A1V6QXI5"/>
<dbReference type="Proteomes" id="UP000191612">
    <property type="component" value="Unassembled WGS sequence"/>
</dbReference>
<evidence type="ECO:0000313" key="1">
    <source>
        <dbReference type="EMBL" id="OQD93777.1"/>
    </source>
</evidence>
<name>A0A1V6QXI5_9EURO</name>
<gene>
    <name evidence="1" type="ORF">PENSOL_c030G09314</name>
</gene>
<comment type="caution">
    <text evidence="1">The sequence shown here is derived from an EMBL/GenBank/DDBJ whole genome shotgun (WGS) entry which is preliminary data.</text>
</comment>
<sequence>MGIGEGYAMLGLELDFDQDQESAAFQPIPWPSELVRSLSTVPLCPSPKPVE</sequence>
<keyword evidence="2" id="KW-1185">Reference proteome</keyword>
<organism evidence="1 2">
    <name type="scientific">Penicillium solitum</name>
    <dbReference type="NCBI Taxonomy" id="60172"/>
    <lineage>
        <taxon>Eukaryota</taxon>
        <taxon>Fungi</taxon>
        <taxon>Dikarya</taxon>
        <taxon>Ascomycota</taxon>
        <taxon>Pezizomycotina</taxon>
        <taxon>Eurotiomycetes</taxon>
        <taxon>Eurotiomycetidae</taxon>
        <taxon>Eurotiales</taxon>
        <taxon>Aspergillaceae</taxon>
        <taxon>Penicillium</taxon>
    </lineage>
</organism>
<dbReference type="EMBL" id="MDYO01000030">
    <property type="protein sequence ID" value="OQD93777.1"/>
    <property type="molecule type" value="Genomic_DNA"/>
</dbReference>
<proteinExistence type="predicted"/>
<reference evidence="2" key="1">
    <citation type="journal article" date="2017" name="Nat. Microbiol.">
        <title>Global analysis of biosynthetic gene clusters reveals vast potential of secondary metabolite production in Penicillium species.</title>
        <authorList>
            <person name="Nielsen J.C."/>
            <person name="Grijseels S."/>
            <person name="Prigent S."/>
            <person name="Ji B."/>
            <person name="Dainat J."/>
            <person name="Nielsen K.F."/>
            <person name="Frisvad J.C."/>
            <person name="Workman M."/>
            <person name="Nielsen J."/>
        </authorList>
    </citation>
    <scope>NUCLEOTIDE SEQUENCE [LARGE SCALE GENOMIC DNA]</scope>
    <source>
        <strain evidence="2">IBT 29525</strain>
    </source>
</reference>
<evidence type="ECO:0000313" key="2">
    <source>
        <dbReference type="Proteomes" id="UP000191612"/>
    </source>
</evidence>